<feature type="transmembrane region" description="Helical" evidence="2">
    <location>
        <begin position="539"/>
        <end position="571"/>
    </location>
</feature>
<accession>A0A7S3DFT2</accession>
<keyword evidence="2" id="KW-1133">Transmembrane helix</keyword>
<feature type="transmembrane region" description="Helical" evidence="2">
    <location>
        <begin position="498"/>
        <end position="519"/>
    </location>
</feature>
<reference evidence="3" key="1">
    <citation type="submission" date="2021-01" db="EMBL/GenBank/DDBJ databases">
        <authorList>
            <person name="Corre E."/>
            <person name="Pelletier E."/>
            <person name="Niang G."/>
            <person name="Scheremetjew M."/>
            <person name="Finn R."/>
            <person name="Kale V."/>
            <person name="Holt S."/>
            <person name="Cochrane G."/>
            <person name="Meng A."/>
            <person name="Brown T."/>
            <person name="Cohen L."/>
        </authorList>
    </citation>
    <scope>NUCLEOTIDE SEQUENCE</scope>
    <source>
        <strain evidence="3">NIES-2562</strain>
    </source>
</reference>
<feature type="transmembrane region" description="Helical" evidence="2">
    <location>
        <begin position="848"/>
        <end position="870"/>
    </location>
</feature>
<evidence type="ECO:0000256" key="2">
    <source>
        <dbReference type="SAM" id="Phobius"/>
    </source>
</evidence>
<feature type="region of interest" description="Disordered" evidence="1">
    <location>
        <begin position="740"/>
        <end position="815"/>
    </location>
</feature>
<feature type="compositionally biased region" description="Basic and acidic residues" evidence="1">
    <location>
        <begin position="968"/>
        <end position="985"/>
    </location>
</feature>
<dbReference type="EMBL" id="HBIB01028473">
    <property type="protein sequence ID" value="CAE0256296.1"/>
    <property type="molecule type" value="Transcribed_RNA"/>
</dbReference>
<keyword evidence="2" id="KW-0472">Membrane</keyword>
<evidence type="ECO:0000313" key="3">
    <source>
        <dbReference type="EMBL" id="CAE0256296.1"/>
    </source>
</evidence>
<dbReference type="AlphaFoldDB" id="A0A7S3DFT2"/>
<sequence>MTVGVETGAIDIALAAEPQCTTVAAPNTCITVSNTSLTWLQPMDKGDTKFFQFACKSGDVSYIVLEVAKTGSIAVSSLPEVLFNDVYTAYIDTVSVSERFNTPNLIPFGASKEFVTALEPEYMTVAVDGSGTPLSLWKFGSTDVYSIIEPPLFSTLALGLLSPDVYATSFFPEKGFCPSYPNVNLVNCNPYPGFSQNGTNFAYVCYSVPFSPRLNTAPSTEYGEAFNRSQLSSRLSAIFGGLQNNEVTSSFANGVANLLVYPSGYRSDLANPLSLALEVDYQNGFYSYPEFGMGYTISAVPAVFALLIISFASALVLGVYLMHYINAMILRKCTEITDDAIASDTQLQEDIAMLAAISMKACASIVGHKKYDTVLRQYALHVFKKRALSAEDLLKWGFLQRLKVFCSFNQATGLVNKKPTSKSLFLQAAIAQANTSCQDVEDRAKHCLEKLVLLRVKVSPWTLLERLSVPDSQENDENGVTDCRTFLYENTKRTFRGMLWNVVVIAIFFILMGAPTLTWSTLVTAETWIITNRFVQNPYIVMNIVISVLSFTVVGAGCIAAILDLGLYWLIPTGHEGWYRNIAAKNHLARTRKVGHDVESQDRTGEQERPGFSPSRHVPVRQLSMLLKEKVSMLVLVNKSIHFWHTLTHIRQFFWFITLVPMCTSLIYALLVLEWLTLGLLLDPLFLLPFTVTAITFPITVAGLLRKVIVKNEATRNACIDQAMQHVEESVKEAIRIDRQKRKEEEEAAKEAEKAATIAENDEEGNRSANSEEEPSGPPGAEVVEKQNESGEAGASEKKDEATDEKESEDEDKIEVDSDAIKEFVTVELRPLFVRTNISPSSMHKREIIISIYLFFFLATLLLGSLVFGVSKWQGPLFSSLLAASTSVMTFMRFGESGKKDKAKEATILRLFYAKLKKEEVIRGEKLKFILSKDEDAAVPSATPVAPSLPFAPPPPPLPLPSSNSGDTGEKAQPKKVDARTEKGAELPGEPSSPSYLHAKKE</sequence>
<name>A0A7S3DFT2_9EUKA</name>
<keyword evidence="2" id="KW-0812">Transmembrane</keyword>
<feature type="compositionally biased region" description="Acidic residues" evidence="1">
    <location>
        <begin position="802"/>
        <end position="814"/>
    </location>
</feature>
<feature type="compositionally biased region" description="Basic and acidic residues" evidence="1">
    <location>
        <begin position="783"/>
        <end position="801"/>
    </location>
</feature>
<feature type="region of interest" description="Disordered" evidence="1">
    <location>
        <begin position="593"/>
        <end position="616"/>
    </location>
</feature>
<evidence type="ECO:0000256" key="1">
    <source>
        <dbReference type="SAM" id="MobiDB-lite"/>
    </source>
</evidence>
<feature type="transmembrane region" description="Helical" evidence="2">
    <location>
        <begin position="685"/>
        <end position="705"/>
    </location>
</feature>
<protein>
    <submittedName>
        <fullName evidence="3">Uncharacterized protein</fullName>
    </submittedName>
</protein>
<feature type="compositionally biased region" description="Pro residues" evidence="1">
    <location>
        <begin position="950"/>
        <end position="960"/>
    </location>
</feature>
<feature type="compositionally biased region" description="Basic and acidic residues" evidence="1">
    <location>
        <begin position="740"/>
        <end position="754"/>
    </location>
</feature>
<gene>
    <name evidence="3" type="ORF">PBIL07802_LOCUS18551</name>
</gene>
<feature type="transmembrane region" description="Helical" evidence="2">
    <location>
        <begin position="299"/>
        <end position="322"/>
    </location>
</feature>
<proteinExistence type="predicted"/>
<organism evidence="3">
    <name type="scientific">Palpitomonas bilix</name>
    <dbReference type="NCBI Taxonomy" id="652834"/>
    <lineage>
        <taxon>Eukaryota</taxon>
        <taxon>Eukaryota incertae sedis</taxon>
    </lineage>
</organism>
<feature type="region of interest" description="Disordered" evidence="1">
    <location>
        <begin position="941"/>
        <end position="1002"/>
    </location>
</feature>
<feature type="transmembrane region" description="Helical" evidence="2">
    <location>
        <begin position="653"/>
        <end position="673"/>
    </location>
</feature>
<feature type="compositionally biased region" description="Basic and acidic residues" evidence="1">
    <location>
        <begin position="594"/>
        <end position="609"/>
    </location>
</feature>